<proteinExistence type="predicted"/>
<evidence type="ECO:0000313" key="2">
    <source>
        <dbReference type="Proteomes" id="UP000492820"/>
    </source>
</evidence>
<evidence type="ECO:0000313" key="3">
    <source>
        <dbReference type="WBParaSite" id="EgrG_000633500"/>
    </source>
</evidence>
<dbReference type="Proteomes" id="UP000492820">
    <property type="component" value="Unassembled WGS sequence"/>
</dbReference>
<sequence>MQLRSRAISASGQREDLSARRNVPPFAFTTPPPLFTAYGNHSCHYFRFSHTFPPSQLQGDLMLN</sequence>
<dbReference type="WBParaSite" id="EgrG_000633500">
    <property type="protein sequence ID" value="EgrG_000633500"/>
    <property type="gene ID" value="EgrG_000633500"/>
</dbReference>
<gene>
    <name evidence="1" type="ORF">EgrG_000633500</name>
</gene>
<reference evidence="1" key="2">
    <citation type="submission" date="2014-06" db="EMBL/GenBank/DDBJ databases">
        <authorList>
            <person name="Aslett M."/>
        </authorList>
    </citation>
    <scope>NUCLEOTIDE SEQUENCE</scope>
</reference>
<reference evidence="3" key="3">
    <citation type="submission" date="2020-10" db="UniProtKB">
        <authorList>
            <consortium name="WormBaseParasite"/>
        </authorList>
    </citation>
    <scope>IDENTIFICATION</scope>
</reference>
<name>A0A068WLK6_ECHGR</name>
<dbReference type="AlphaFoldDB" id="A0A068WLK6"/>
<dbReference type="EMBL" id="LK028578">
    <property type="protein sequence ID" value="CDS18549.1"/>
    <property type="molecule type" value="Genomic_DNA"/>
</dbReference>
<protein>
    <submittedName>
        <fullName evidence="1 3">Uncharacterized protein</fullName>
    </submittedName>
</protein>
<evidence type="ECO:0000313" key="1">
    <source>
        <dbReference type="EMBL" id="CDS18549.1"/>
    </source>
</evidence>
<organism evidence="1">
    <name type="scientific">Echinococcus granulosus</name>
    <name type="common">Hydatid tapeworm</name>
    <dbReference type="NCBI Taxonomy" id="6210"/>
    <lineage>
        <taxon>Eukaryota</taxon>
        <taxon>Metazoa</taxon>
        <taxon>Spiralia</taxon>
        <taxon>Lophotrochozoa</taxon>
        <taxon>Platyhelminthes</taxon>
        <taxon>Cestoda</taxon>
        <taxon>Eucestoda</taxon>
        <taxon>Cyclophyllidea</taxon>
        <taxon>Taeniidae</taxon>
        <taxon>Echinococcus</taxon>
        <taxon>Echinococcus granulosus group</taxon>
    </lineage>
</organism>
<reference evidence="1 2" key="1">
    <citation type="journal article" date="2013" name="Nature">
        <title>The genomes of four tapeworm species reveal adaptations to parasitism.</title>
        <authorList>
            <person name="Tsai I.J."/>
            <person name="Zarowiecki M."/>
            <person name="Holroyd N."/>
            <person name="Garciarrubio A."/>
            <person name="Sanchez-Flores A."/>
            <person name="Brooks K.L."/>
            <person name="Tracey A."/>
            <person name="Bobes R.J."/>
            <person name="Fragoso G."/>
            <person name="Sciutto E."/>
            <person name="Aslett M."/>
            <person name="Beasley H."/>
            <person name="Bennett H.M."/>
            <person name="Cai J."/>
            <person name="Camicia F."/>
            <person name="Clark R."/>
            <person name="Cucher M."/>
            <person name="De Silva N."/>
            <person name="Day T.A."/>
            <person name="Deplazes P."/>
            <person name="Estrada K."/>
            <person name="Fernandez C."/>
            <person name="Holland P.W."/>
            <person name="Hou J."/>
            <person name="Hu S."/>
            <person name="Huckvale T."/>
            <person name="Hung S.S."/>
            <person name="Kamenetzky L."/>
            <person name="Keane J.A."/>
            <person name="Kiss F."/>
            <person name="Koziol U."/>
            <person name="Lambert O."/>
            <person name="Liu K."/>
            <person name="Luo X."/>
            <person name="Luo Y."/>
            <person name="Macchiaroli N."/>
            <person name="Nichol S."/>
            <person name="Paps J."/>
            <person name="Parkinson J."/>
            <person name="Pouchkina-Stantcheva N."/>
            <person name="Riddiford N."/>
            <person name="Rosenzvit M."/>
            <person name="Salinas G."/>
            <person name="Wasmuth J.D."/>
            <person name="Zamanian M."/>
            <person name="Zheng Y."/>
            <person name="Cai X."/>
            <person name="Soberon X."/>
            <person name="Olson P.D."/>
            <person name="Laclette J.P."/>
            <person name="Brehm K."/>
            <person name="Berriman M."/>
            <person name="Garciarrubio A."/>
            <person name="Bobes R.J."/>
            <person name="Fragoso G."/>
            <person name="Sanchez-Flores A."/>
            <person name="Estrada K."/>
            <person name="Cevallos M.A."/>
            <person name="Morett E."/>
            <person name="Gonzalez V."/>
            <person name="Portillo T."/>
            <person name="Ochoa-Leyva A."/>
            <person name="Jose M.V."/>
            <person name="Sciutto E."/>
            <person name="Landa A."/>
            <person name="Jimenez L."/>
            <person name="Valdes V."/>
            <person name="Carrero J.C."/>
            <person name="Larralde C."/>
            <person name="Morales-Montor J."/>
            <person name="Limon-Lason J."/>
            <person name="Soberon X."/>
            <person name="Laclette J.P."/>
        </authorList>
    </citation>
    <scope>NUCLEOTIDE SEQUENCE [LARGE SCALE GENOMIC DNA]</scope>
</reference>
<accession>A0A068WLK6</accession>